<protein>
    <recommendedName>
        <fullName evidence="6">Tetratricopeptide repeat protein</fullName>
    </recommendedName>
</protein>
<evidence type="ECO:0000256" key="3">
    <source>
        <dbReference type="SAM" id="SignalP"/>
    </source>
</evidence>
<evidence type="ECO:0000313" key="5">
    <source>
        <dbReference type="Proteomes" id="UP000019678"/>
    </source>
</evidence>
<keyword evidence="2" id="KW-0472">Membrane</keyword>
<feature type="transmembrane region" description="Helical" evidence="2">
    <location>
        <begin position="304"/>
        <end position="322"/>
    </location>
</feature>
<reference evidence="4 5" key="1">
    <citation type="submission" date="2013-05" db="EMBL/GenBank/DDBJ databases">
        <title>Genome assembly of Chondromyces apiculatus DSM 436.</title>
        <authorList>
            <person name="Sharma G."/>
            <person name="Khatri I."/>
            <person name="Kaur C."/>
            <person name="Mayilraj S."/>
            <person name="Subramanian S."/>
        </authorList>
    </citation>
    <scope>NUCLEOTIDE SEQUENCE [LARGE SCALE GENOMIC DNA]</scope>
    <source>
        <strain evidence="4 5">DSM 436</strain>
    </source>
</reference>
<proteinExistence type="predicted"/>
<feature type="transmembrane region" description="Helical" evidence="2">
    <location>
        <begin position="334"/>
        <end position="352"/>
    </location>
</feature>
<feature type="signal peptide" evidence="3">
    <location>
        <begin position="1"/>
        <end position="32"/>
    </location>
</feature>
<dbReference type="STRING" id="1192034.CAP_1398"/>
<keyword evidence="5" id="KW-1185">Reference proteome</keyword>
<evidence type="ECO:0008006" key="6">
    <source>
        <dbReference type="Google" id="ProtNLM"/>
    </source>
</evidence>
<name>A0A017SUX9_9BACT</name>
<evidence type="ECO:0000313" key="4">
    <source>
        <dbReference type="EMBL" id="EYF00076.1"/>
    </source>
</evidence>
<keyword evidence="2" id="KW-0812">Transmembrane</keyword>
<dbReference type="InterPro" id="IPR011990">
    <property type="entry name" value="TPR-like_helical_dom_sf"/>
</dbReference>
<evidence type="ECO:0000256" key="1">
    <source>
        <dbReference type="SAM" id="MobiDB-lite"/>
    </source>
</evidence>
<organism evidence="4 5">
    <name type="scientific">Chondromyces apiculatus DSM 436</name>
    <dbReference type="NCBI Taxonomy" id="1192034"/>
    <lineage>
        <taxon>Bacteria</taxon>
        <taxon>Pseudomonadati</taxon>
        <taxon>Myxococcota</taxon>
        <taxon>Polyangia</taxon>
        <taxon>Polyangiales</taxon>
        <taxon>Polyangiaceae</taxon>
        <taxon>Chondromyces</taxon>
    </lineage>
</organism>
<feature type="region of interest" description="Disordered" evidence="1">
    <location>
        <begin position="34"/>
        <end position="55"/>
    </location>
</feature>
<accession>A0A017SUX9</accession>
<feature type="transmembrane region" description="Helical" evidence="2">
    <location>
        <begin position="241"/>
        <end position="261"/>
    </location>
</feature>
<keyword evidence="2" id="KW-1133">Transmembrane helix</keyword>
<keyword evidence="3" id="KW-0732">Signal</keyword>
<feature type="chain" id="PRO_5001499908" description="Tetratricopeptide repeat protein" evidence="3">
    <location>
        <begin position="33"/>
        <end position="365"/>
    </location>
</feature>
<dbReference type="AlphaFoldDB" id="A0A017SUX9"/>
<dbReference type="EMBL" id="ASRX01000137">
    <property type="protein sequence ID" value="EYF00076.1"/>
    <property type="molecule type" value="Genomic_DNA"/>
</dbReference>
<comment type="caution">
    <text evidence="4">The sequence shown here is derived from an EMBL/GenBank/DDBJ whole genome shotgun (WGS) entry which is preliminary data.</text>
</comment>
<evidence type="ECO:0000256" key="2">
    <source>
        <dbReference type="SAM" id="Phobius"/>
    </source>
</evidence>
<dbReference type="Proteomes" id="UP000019678">
    <property type="component" value="Unassembled WGS sequence"/>
</dbReference>
<feature type="transmembrane region" description="Helical" evidence="2">
    <location>
        <begin position="273"/>
        <end position="292"/>
    </location>
</feature>
<dbReference type="OrthoDB" id="5506906at2"/>
<dbReference type="Gene3D" id="1.25.40.10">
    <property type="entry name" value="Tetratricopeptide repeat domain"/>
    <property type="match status" value="1"/>
</dbReference>
<gene>
    <name evidence="4" type="ORF">CAP_1398</name>
</gene>
<dbReference type="RefSeq" id="WP_156041676.1">
    <property type="nucleotide sequence ID" value="NZ_ASRX01000137.1"/>
</dbReference>
<sequence>MHAARAGPRRRRVALAATLGMALLHAAAPCVASEEADQGRGGEVQGEVATPAMPPTPRVRAQARFAEAEQAAAQFRFAEALGGYREALAIDASAPFARLARSRVAFLEAHAEGDFGPLSHLEALRRDPGRLGDAAAAEGFGREVAGFPPGQVRVEARLLLADALEHRLGRADQALEVLEAVLDDPATDALKRALTLGRVVEIHRSRGDLEAARAAVKQHPGVAPALEAEVVRVARRETLRWVAGAVLGLVALAALGALAKAKAATREAALREAATPLLVGAALYVGGAGAILAKVHGGADPRPFVWLGVGVLGVALAGRALRVALPELGSAGRTSWSLCCALGVLAAAYLALERADAGYLLSFGL</sequence>